<reference evidence="4" key="1">
    <citation type="submission" date="2016-06" db="UniProtKB">
        <authorList>
            <consortium name="WormBaseParasite"/>
        </authorList>
    </citation>
    <scope>IDENTIFICATION</scope>
</reference>
<evidence type="ECO:0000313" key="4">
    <source>
        <dbReference type="WBParaSite" id="TCNE_0001889401-mRNA-1"/>
    </source>
</evidence>
<feature type="compositionally biased region" description="Basic and acidic residues" evidence="1">
    <location>
        <begin position="462"/>
        <end position="473"/>
    </location>
</feature>
<dbReference type="Gene3D" id="2.40.50.1070">
    <property type="match status" value="1"/>
</dbReference>
<keyword evidence="3" id="KW-1185">Reference proteome</keyword>
<dbReference type="Proteomes" id="UP000050794">
    <property type="component" value="Unassembled WGS sequence"/>
</dbReference>
<feature type="region of interest" description="Disordered" evidence="1">
    <location>
        <begin position="442"/>
        <end position="526"/>
    </location>
</feature>
<proteinExistence type="predicted"/>
<sequence length="548" mass="60942">MGFKTFPRRRPLLGAQHPGGPVLRSHYPVGPRITPRYPDMAPRYPGVIPPPCAGVPSMASHRPGRPLLGPPCSRPMPLRPTINQDVGSKAAASTDLVAFGYWKERPACFWLPDFESGCRHLFGCFPLSSATTRIRLMKPRSESDKLVVRSGEEPVTPLAHMEYSEQLKRKTDNAVELINAVLRQMAPAGVKNARDMTASDILQPIRYSSKTSACYNKCEFTVGRNPEGKITVGFVGKRPSAANTFIVSVETYTHISEHMKRVVNAFQKFVVESGEEVGFEESMILPSSFAYGALMVHTFELMHSVFPFNELERTGVWKSLMVRECSGDVLIMASILAMKNSEREEELKKSFAERFFRSSNLSDKENRFRITSIYWERIADAGENSIREHIGGTPYIYETINGTRFRILPETYFPTNSHAAAVFFSTIAEKAGIVDAIGRSRKQTMNGSPNANVVSMEEVMLEDEKGGDSKRADEIEDEKMDAGSIESSSEAALIAEDEGSGTTEDSESTREQMMEDKESNAAKKRKIDAESIVSVAKFFFILSVNLVV</sequence>
<dbReference type="InterPro" id="IPR029063">
    <property type="entry name" value="SAM-dependent_MTases_sf"/>
</dbReference>
<organism evidence="3 4">
    <name type="scientific">Toxocara canis</name>
    <name type="common">Canine roundworm</name>
    <dbReference type="NCBI Taxonomy" id="6265"/>
    <lineage>
        <taxon>Eukaryota</taxon>
        <taxon>Metazoa</taxon>
        <taxon>Ecdysozoa</taxon>
        <taxon>Nematoda</taxon>
        <taxon>Chromadorea</taxon>
        <taxon>Rhabditida</taxon>
        <taxon>Spirurina</taxon>
        <taxon>Ascaridomorpha</taxon>
        <taxon>Ascaridoidea</taxon>
        <taxon>Toxocaridae</taxon>
        <taxon>Toxocara</taxon>
    </lineage>
</organism>
<dbReference type="InterPro" id="IPR045850">
    <property type="entry name" value="TRM2_met"/>
</dbReference>
<feature type="region of interest" description="Disordered" evidence="1">
    <location>
        <begin position="1"/>
        <end position="20"/>
    </location>
</feature>
<feature type="compositionally biased region" description="Basic and acidic residues" evidence="1">
    <location>
        <begin position="507"/>
        <end position="521"/>
    </location>
</feature>
<dbReference type="EMBL" id="UYWY01026096">
    <property type="protein sequence ID" value="VDM50211.1"/>
    <property type="molecule type" value="Genomic_DNA"/>
</dbReference>
<protein>
    <submittedName>
        <fullName evidence="4">DUF659 domain-containing protein</fullName>
    </submittedName>
</protein>
<accession>A0A183VDS0</accession>
<name>A0A183VDS0_TOXCA</name>
<evidence type="ECO:0000256" key="1">
    <source>
        <dbReference type="SAM" id="MobiDB-lite"/>
    </source>
</evidence>
<feature type="compositionally biased region" description="Low complexity" evidence="1">
    <location>
        <begin position="482"/>
        <end position="494"/>
    </location>
</feature>
<dbReference type="WBParaSite" id="TCNE_0001889401-mRNA-1">
    <property type="protein sequence ID" value="TCNE_0001889401-mRNA-1"/>
    <property type="gene ID" value="TCNE_0001889401"/>
</dbReference>
<reference evidence="2 3" key="2">
    <citation type="submission" date="2018-11" db="EMBL/GenBank/DDBJ databases">
        <authorList>
            <consortium name="Pathogen Informatics"/>
        </authorList>
    </citation>
    <scope>NUCLEOTIDE SEQUENCE [LARGE SCALE GENOMIC DNA]</scope>
</reference>
<dbReference type="AlphaFoldDB" id="A0A183VDS0"/>
<dbReference type="GO" id="GO:0003723">
    <property type="term" value="F:RNA binding"/>
    <property type="evidence" value="ECO:0007669"/>
    <property type="project" value="TreeGrafter"/>
</dbReference>
<dbReference type="PANTHER" id="PTHR45904:SF2">
    <property type="entry name" value="TRNA (URACIL-5-)-METHYLTRANSFERASE HOMOLOG A"/>
    <property type="match status" value="1"/>
</dbReference>
<feature type="compositionally biased region" description="Polar residues" evidence="1">
    <location>
        <begin position="443"/>
        <end position="453"/>
    </location>
</feature>
<dbReference type="PANTHER" id="PTHR45904">
    <property type="entry name" value="TRNA (URACIL-5-)-METHYLTRANSFERASE"/>
    <property type="match status" value="1"/>
</dbReference>
<evidence type="ECO:0000313" key="3">
    <source>
        <dbReference type="Proteomes" id="UP000050794"/>
    </source>
</evidence>
<evidence type="ECO:0000313" key="2">
    <source>
        <dbReference type="EMBL" id="VDM50211.1"/>
    </source>
</evidence>
<gene>
    <name evidence="2" type="ORF">TCNE_LOCUS18890</name>
</gene>
<feature type="compositionally biased region" description="Basic residues" evidence="1">
    <location>
        <begin position="1"/>
        <end position="11"/>
    </location>
</feature>
<dbReference type="SUPFAM" id="SSF53335">
    <property type="entry name" value="S-adenosyl-L-methionine-dependent methyltransferases"/>
    <property type="match status" value="1"/>
</dbReference>